<evidence type="ECO:0000256" key="11">
    <source>
        <dbReference type="ARBA" id="ARBA00052219"/>
    </source>
</evidence>
<comment type="cofactor">
    <cofactor evidence="1">
        <name>FMN</name>
        <dbReference type="ChEBI" id="CHEBI:58210"/>
    </cofactor>
</comment>
<evidence type="ECO:0000256" key="5">
    <source>
        <dbReference type="ARBA" id="ARBA00022643"/>
    </source>
</evidence>
<dbReference type="SUPFAM" id="SSF52218">
    <property type="entry name" value="Flavoproteins"/>
    <property type="match status" value="1"/>
</dbReference>
<keyword evidence="5" id="KW-0288">FMN</keyword>
<dbReference type="AlphaFoldDB" id="A0A2R8BCF8"/>
<organism evidence="14 15">
    <name type="scientific">Ascidiaceihabitans donghaensis</name>
    <dbReference type="NCBI Taxonomy" id="1510460"/>
    <lineage>
        <taxon>Bacteria</taxon>
        <taxon>Pseudomonadati</taxon>
        <taxon>Pseudomonadota</taxon>
        <taxon>Alphaproteobacteria</taxon>
        <taxon>Rhodobacterales</taxon>
        <taxon>Paracoccaceae</taxon>
        <taxon>Ascidiaceihabitans</taxon>
    </lineage>
</organism>
<dbReference type="Gene3D" id="3.40.50.80">
    <property type="entry name" value="Nucleotide-binding domain of ferredoxin-NADP reductase (FNR) module"/>
    <property type="match status" value="1"/>
</dbReference>
<dbReference type="Pfam" id="PF00175">
    <property type="entry name" value="NAD_binding_1"/>
    <property type="match status" value="1"/>
</dbReference>
<dbReference type="EMBL" id="OMOR01000001">
    <property type="protein sequence ID" value="SPH20754.1"/>
    <property type="molecule type" value="Genomic_DNA"/>
</dbReference>
<keyword evidence="10" id="KW-0028">Amino-acid biosynthesis</keyword>
<dbReference type="GO" id="GO:0019344">
    <property type="term" value="P:cysteine biosynthetic process"/>
    <property type="evidence" value="ECO:0007669"/>
    <property type="project" value="UniProtKB-KW"/>
</dbReference>
<dbReference type="GO" id="GO:0050660">
    <property type="term" value="F:flavin adenine dinucleotide binding"/>
    <property type="evidence" value="ECO:0007669"/>
    <property type="project" value="TreeGrafter"/>
</dbReference>
<keyword evidence="15" id="KW-1185">Reference proteome</keyword>
<dbReference type="InterPro" id="IPR008254">
    <property type="entry name" value="Flavodoxin/NO_synth"/>
</dbReference>
<dbReference type="GO" id="GO:0005829">
    <property type="term" value="C:cytosol"/>
    <property type="evidence" value="ECO:0007669"/>
    <property type="project" value="TreeGrafter"/>
</dbReference>
<dbReference type="PRINTS" id="PR00371">
    <property type="entry name" value="FPNCR"/>
</dbReference>
<evidence type="ECO:0000256" key="2">
    <source>
        <dbReference type="ARBA" id="ARBA00001974"/>
    </source>
</evidence>
<evidence type="ECO:0000256" key="7">
    <source>
        <dbReference type="ARBA" id="ARBA00022857"/>
    </source>
</evidence>
<dbReference type="PRINTS" id="PR00369">
    <property type="entry name" value="FLAVODOXIN"/>
</dbReference>
<dbReference type="PROSITE" id="PS50902">
    <property type="entry name" value="FLAVODOXIN_LIKE"/>
    <property type="match status" value="1"/>
</dbReference>
<evidence type="ECO:0000256" key="4">
    <source>
        <dbReference type="ARBA" id="ARBA00022630"/>
    </source>
</evidence>
<dbReference type="Gene3D" id="3.40.50.360">
    <property type="match status" value="1"/>
</dbReference>
<dbReference type="InterPro" id="IPR003097">
    <property type="entry name" value="CysJ-like_FAD-binding"/>
</dbReference>
<dbReference type="InterPro" id="IPR029039">
    <property type="entry name" value="Flavoprotein-like_sf"/>
</dbReference>
<comment type="cofactor">
    <cofactor evidence="2">
        <name>FAD</name>
        <dbReference type="ChEBI" id="CHEBI:57692"/>
    </cofactor>
</comment>
<keyword evidence="9 14" id="KW-0560">Oxidoreductase</keyword>
<dbReference type="PANTHER" id="PTHR19384:SF128">
    <property type="entry name" value="NADPH OXIDOREDUCTASE A"/>
    <property type="match status" value="1"/>
</dbReference>
<dbReference type="EC" id="1.8.1.2" evidence="3"/>
<dbReference type="Proteomes" id="UP000244880">
    <property type="component" value="Unassembled WGS sequence"/>
</dbReference>
<dbReference type="SUPFAM" id="SSF63380">
    <property type="entry name" value="Riboflavin synthase domain-like"/>
    <property type="match status" value="1"/>
</dbReference>
<dbReference type="Pfam" id="PF00667">
    <property type="entry name" value="FAD_binding_1"/>
    <property type="match status" value="2"/>
</dbReference>
<evidence type="ECO:0000313" key="15">
    <source>
        <dbReference type="Proteomes" id="UP000244880"/>
    </source>
</evidence>
<dbReference type="PANTHER" id="PTHR19384">
    <property type="entry name" value="NITRIC OXIDE SYNTHASE-RELATED"/>
    <property type="match status" value="1"/>
</dbReference>
<dbReference type="InterPro" id="IPR023173">
    <property type="entry name" value="NADPH_Cyt_P450_Rdtase_alpha"/>
</dbReference>
<dbReference type="Pfam" id="PF00258">
    <property type="entry name" value="Flavodoxin_1"/>
    <property type="match status" value="1"/>
</dbReference>
<dbReference type="RefSeq" id="WP_108827915.1">
    <property type="nucleotide sequence ID" value="NZ_OMOR01000001.1"/>
</dbReference>
<dbReference type="InterPro" id="IPR039261">
    <property type="entry name" value="FNR_nucleotide-bd"/>
</dbReference>
<dbReference type="FunFam" id="3.40.50.80:FF:000001">
    <property type="entry name" value="NADPH--cytochrome P450 reductase 1"/>
    <property type="match status" value="1"/>
</dbReference>
<evidence type="ECO:0000256" key="1">
    <source>
        <dbReference type="ARBA" id="ARBA00001917"/>
    </source>
</evidence>
<keyword evidence="8" id="KW-0813">Transport</keyword>
<keyword evidence="8" id="KW-0249">Electron transport</keyword>
<proteinExistence type="predicted"/>
<dbReference type="InterPro" id="IPR017927">
    <property type="entry name" value="FAD-bd_FR_type"/>
</dbReference>
<dbReference type="InterPro" id="IPR017938">
    <property type="entry name" value="Riboflavin_synthase-like_b-brl"/>
</dbReference>
<dbReference type="GO" id="GO:0004783">
    <property type="term" value="F:sulfite reductase (NADPH) activity"/>
    <property type="evidence" value="ECO:0007669"/>
    <property type="project" value="UniProtKB-EC"/>
</dbReference>
<keyword evidence="7" id="KW-0521">NADP</keyword>
<feature type="domain" description="Flavodoxin-like" evidence="12">
    <location>
        <begin position="59"/>
        <end position="202"/>
    </location>
</feature>
<reference evidence="14 15" key="1">
    <citation type="submission" date="2018-03" db="EMBL/GenBank/DDBJ databases">
        <authorList>
            <person name="Keele B.F."/>
        </authorList>
    </citation>
    <scope>NUCLEOTIDE SEQUENCE [LARGE SCALE GENOMIC DNA]</scope>
    <source>
        <strain evidence="14 15">CECT 8599</strain>
    </source>
</reference>
<sequence>MTEHNPNLGAQALEIAGSQSEFVPEGSPFNDAQRAYLNGLFGGLHALSKGGGEAAQTPLQIYFGSQTGTAEALCKNLRKLAATKGFKASIADMNSVTPADLANAESGAEHMLFIAATCGEGDAADNAVTFMEALGADDFPALPARLNFAVLGLGDSSYVQFNQAAKDLDERLAALGATRVADLVACDLDYDDDFAGWCETVFATPAFQSAAGDAVATAPEPAKPAFDKTHPFMGTLMNATCLSAKASAKRVNHVEISLCGGGADLDYDVGDALGVWPLNDMADVDAILAVTNLADKEVVTLKTGTASLRQALFKSFDLTTLTAKAAELWGYEMQNGDHVMDALPHLTDLTAQSLIDGLRTLQPRLYSISSSPQKYPGEVHLTIGEVHYTHNGRKGKGVTSTYLGSRLQTGGAVGVYVHKAPHFHLPDDDTVPLIMIGPGTGIAPFHAFLQDRETRGVTADNWLFFGDQHAANDYLYKDALEAWDANGHLNKLSLAWSRDTDHKCYVQHLIEQDGAAFFEWLERGAAIYVCGDALRMAADVDAAIHRVVAEYGKLDADAAKAYVDALRKAHRYQRDVY</sequence>
<evidence type="ECO:0000259" key="13">
    <source>
        <dbReference type="PROSITE" id="PS51384"/>
    </source>
</evidence>
<dbReference type="GO" id="GO:0010181">
    <property type="term" value="F:FMN binding"/>
    <property type="evidence" value="ECO:0007669"/>
    <property type="project" value="InterPro"/>
</dbReference>
<name>A0A2R8BCF8_9RHOB</name>
<gene>
    <name evidence="14" type="primary">cysJ</name>
    <name evidence="14" type="ORF">ASD8599_01495</name>
</gene>
<dbReference type="InterPro" id="IPR001709">
    <property type="entry name" value="Flavoprot_Pyr_Nucl_cyt_Rdtase"/>
</dbReference>
<keyword evidence="6" id="KW-0274">FAD</keyword>
<evidence type="ECO:0000313" key="14">
    <source>
        <dbReference type="EMBL" id="SPH20754.1"/>
    </source>
</evidence>
<comment type="catalytic activity">
    <reaction evidence="11">
        <text>hydrogen sulfide + 3 NADP(+) + 3 H2O = sulfite + 3 NADPH + 4 H(+)</text>
        <dbReference type="Rhea" id="RHEA:13801"/>
        <dbReference type="ChEBI" id="CHEBI:15377"/>
        <dbReference type="ChEBI" id="CHEBI:15378"/>
        <dbReference type="ChEBI" id="CHEBI:17359"/>
        <dbReference type="ChEBI" id="CHEBI:29919"/>
        <dbReference type="ChEBI" id="CHEBI:57783"/>
        <dbReference type="ChEBI" id="CHEBI:58349"/>
        <dbReference type="EC" id="1.8.1.2"/>
    </reaction>
</comment>
<protein>
    <recommendedName>
        <fullName evidence="3">assimilatory sulfite reductase (NADPH)</fullName>
        <ecNumber evidence="3">1.8.1.2</ecNumber>
    </recommendedName>
</protein>
<dbReference type="InterPro" id="IPR001094">
    <property type="entry name" value="Flavdoxin-like"/>
</dbReference>
<dbReference type="OrthoDB" id="9816402at2"/>
<keyword evidence="10" id="KW-0198">Cysteine biosynthesis</keyword>
<evidence type="ECO:0000259" key="12">
    <source>
        <dbReference type="PROSITE" id="PS50902"/>
    </source>
</evidence>
<evidence type="ECO:0000256" key="6">
    <source>
        <dbReference type="ARBA" id="ARBA00022827"/>
    </source>
</evidence>
<evidence type="ECO:0000256" key="3">
    <source>
        <dbReference type="ARBA" id="ARBA00012604"/>
    </source>
</evidence>
<evidence type="ECO:0000256" key="9">
    <source>
        <dbReference type="ARBA" id="ARBA00023002"/>
    </source>
</evidence>
<dbReference type="SUPFAM" id="SSF52343">
    <property type="entry name" value="Ferredoxin reductase-like, C-terminal NADP-linked domain"/>
    <property type="match status" value="1"/>
</dbReference>
<evidence type="ECO:0000256" key="8">
    <source>
        <dbReference type="ARBA" id="ARBA00022982"/>
    </source>
</evidence>
<dbReference type="Gene3D" id="1.20.990.10">
    <property type="entry name" value="NADPH-cytochrome p450 Reductase, Chain A, domain 3"/>
    <property type="match status" value="1"/>
</dbReference>
<keyword evidence="4" id="KW-0285">Flavoprotein</keyword>
<dbReference type="InterPro" id="IPR001433">
    <property type="entry name" value="OxRdtase_FAD/NAD-bd"/>
</dbReference>
<dbReference type="PROSITE" id="PS51384">
    <property type="entry name" value="FAD_FR"/>
    <property type="match status" value="1"/>
</dbReference>
<evidence type="ECO:0000256" key="10">
    <source>
        <dbReference type="ARBA" id="ARBA00023192"/>
    </source>
</evidence>
<accession>A0A2R8BCF8</accession>
<feature type="domain" description="FAD-binding FR-type" evidence="13">
    <location>
        <begin position="229"/>
        <end position="426"/>
    </location>
</feature>
<dbReference type="Gene3D" id="2.40.30.10">
    <property type="entry name" value="Translation factors"/>
    <property type="match status" value="2"/>
</dbReference>